<evidence type="ECO:0000313" key="4">
    <source>
        <dbReference type="EMBL" id="GBM43645.1"/>
    </source>
</evidence>
<comment type="caution">
    <text evidence="3">The sequence shown here is derived from an EMBL/GenBank/DDBJ whole genome shotgun (WGS) entry which is preliminary data.</text>
</comment>
<dbReference type="EMBL" id="BGPR01096854">
    <property type="protein sequence ID" value="GBM43481.1"/>
    <property type="molecule type" value="Genomic_DNA"/>
</dbReference>
<sequence>MALLAQFLHAAVAWDILTHNMRAVVAWSCSRGQRSEVDGIQLLSTKYSPCIWSWCRTVMKYEHVGVKGLWGDGICYPRHLIVIQSRVKIIRVGTKKPFVYFENETYNKGNIYLADSSVRVSENNFKTIRI</sequence>
<evidence type="ECO:0000313" key="3">
    <source>
        <dbReference type="EMBL" id="GBM43633.1"/>
    </source>
</evidence>
<reference evidence="3 5" key="1">
    <citation type="journal article" date="2019" name="Sci. Rep.">
        <title>Orb-weaving spider Araneus ventricosus genome elucidates the spidroin gene catalogue.</title>
        <authorList>
            <person name="Kono N."/>
            <person name="Nakamura H."/>
            <person name="Ohtoshi R."/>
            <person name="Moran D.A.P."/>
            <person name="Shinohara A."/>
            <person name="Yoshida Y."/>
            <person name="Fujiwara M."/>
            <person name="Mori M."/>
            <person name="Tomita M."/>
            <person name="Arakawa K."/>
        </authorList>
    </citation>
    <scope>NUCLEOTIDE SEQUENCE [LARGE SCALE GENOMIC DNA]</scope>
</reference>
<dbReference type="AlphaFoldDB" id="A0A4Y2FQZ9"/>
<dbReference type="EMBL" id="BGPR01096898">
    <property type="protein sequence ID" value="GBM43645.1"/>
    <property type="molecule type" value="Genomic_DNA"/>
</dbReference>
<organism evidence="3 5">
    <name type="scientific">Araneus ventricosus</name>
    <name type="common">Orbweaver spider</name>
    <name type="synonym">Epeira ventricosa</name>
    <dbReference type="NCBI Taxonomy" id="182803"/>
    <lineage>
        <taxon>Eukaryota</taxon>
        <taxon>Metazoa</taxon>
        <taxon>Ecdysozoa</taxon>
        <taxon>Arthropoda</taxon>
        <taxon>Chelicerata</taxon>
        <taxon>Arachnida</taxon>
        <taxon>Araneae</taxon>
        <taxon>Araneomorphae</taxon>
        <taxon>Entelegynae</taxon>
        <taxon>Araneoidea</taxon>
        <taxon>Araneidae</taxon>
        <taxon>Araneus</taxon>
    </lineage>
</organism>
<proteinExistence type="predicted"/>
<dbReference type="EMBL" id="BGPR01096850">
    <property type="protein sequence ID" value="GBM43464.1"/>
    <property type="molecule type" value="Genomic_DNA"/>
</dbReference>
<dbReference type="Proteomes" id="UP000499080">
    <property type="component" value="Unassembled WGS sequence"/>
</dbReference>
<accession>A0A4Y2FQZ9</accession>
<dbReference type="EMBL" id="BGPR01096895">
    <property type="protein sequence ID" value="GBM43633.1"/>
    <property type="molecule type" value="Genomic_DNA"/>
</dbReference>
<gene>
    <name evidence="3" type="ORF">AVEN_112637_1</name>
    <name evidence="2" type="ORF">AVEN_149972_1</name>
    <name evidence="4" type="ORF">AVEN_160063_1</name>
    <name evidence="1" type="ORF">AVEN_8502_1</name>
</gene>
<evidence type="ECO:0000313" key="1">
    <source>
        <dbReference type="EMBL" id="GBM43464.1"/>
    </source>
</evidence>
<keyword evidence="5" id="KW-1185">Reference proteome</keyword>
<evidence type="ECO:0000313" key="2">
    <source>
        <dbReference type="EMBL" id="GBM43481.1"/>
    </source>
</evidence>
<evidence type="ECO:0000313" key="5">
    <source>
        <dbReference type="Proteomes" id="UP000499080"/>
    </source>
</evidence>
<protein>
    <submittedName>
        <fullName evidence="3">Uncharacterized protein</fullName>
    </submittedName>
</protein>
<name>A0A4Y2FQZ9_ARAVE</name>